<evidence type="ECO:0000256" key="1">
    <source>
        <dbReference type="SAM" id="Coils"/>
    </source>
</evidence>
<evidence type="ECO:0000313" key="3">
    <source>
        <dbReference type="EMBL" id="KAJ6246765.1"/>
    </source>
</evidence>
<gene>
    <name evidence="3" type="ORF">M0813_02017</name>
</gene>
<accession>A0ABQ8YQ97</accession>
<protein>
    <recommendedName>
        <fullName evidence="5">DUF1015 domain-containing protein</fullName>
    </recommendedName>
</protein>
<dbReference type="Pfam" id="PF06245">
    <property type="entry name" value="DUF1015"/>
    <property type="match status" value="1"/>
</dbReference>
<feature type="region of interest" description="Disordered" evidence="2">
    <location>
        <begin position="497"/>
        <end position="517"/>
    </location>
</feature>
<evidence type="ECO:0008006" key="5">
    <source>
        <dbReference type="Google" id="ProtNLM"/>
    </source>
</evidence>
<dbReference type="PANTHER" id="PTHR36454:SF1">
    <property type="entry name" value="DUF1015 DOMAIN-CONTAINING PROTEIN"/>
    <property type="match status" value="1"/>
</dbReference>
<evidence type="ECO:0000313" key="4">
    <source>
        <dbReference type="Proteomes" id="UP001150062"/>
    </source>
</evidence>
<evidence type="ECO:0000256" key="2">
    <source>
        <dbReference type="SAM" id="MobiDB-lite"/>
    </source>
</evidence>
<dbReference type="PANTHER" id="PTHR36454">
    <property type="entry name" value="LMO2823 PROTEIN"/>
    <property type="match status" value="1"/>
</dbReference>
<proteinExistence type="predicted"/>
<feature type="coiled-coil region" evidence="1">
    <location>
        <begin position="1053"/>
        <end position="1084"/>
    </location>
</feature>
<reference evidence="3" key="1">
    <citation type="submission" date="2022-08" db="EMBL/GenBank/DDBJ databases">
        <title>Novel sulfate-reducing endosymbionts in the free-living metamonad Anaeramoeba.</title>
        <authorList>
            <person name="Jerlstrom-Hultqvist J."/>
            <person name="Cepicka I."/>
            <person name="Gallot-Lavallee L."/>
            <person name="Salas-Leiva D."/>
            <person name="Curtis B.A."/>
            <person name="Zahonova K."/>
            <person name="Pipaliya S."/>
            <person name="Dacks J."/>
            <person name="Roger A.J."/>
        </authorList>
    </citation>
    <scope>NUCLEOTIDE SEQUENCE</scope>
    <source>
        <strain evidence="3">Schooner1</strain>
    </source>
</reference>
<organism evidence="3 4">
    <name type="scientific">Anaeramoeba flamelloides</name>
    <dbReference type="NCBI Taxonomy" id="1746091"/>
    <lineage>
        <taxon>Eukaryota</taxon>
        <taxon>Metamonada</taxon>
        <taxon>Anaeramoebidae</taxon>
        <taxon>Anaeramoeba</taxon>
    </lineage>
</organism>
<dbReference type="Proteomes" id="UP001150062">
    <property type="component" value="Unassembled WGS sequence"/>
</dbReference>
<comment type="caution">
    <text evidence="3">The sequence shown here is derived from an EMBL/GenBank/DDBJ whole genome shotgun (WGS) entry which is preliminary data.</text>
</comment>
<name>A0ABQ8YQ97_9EUKA</name>
<keyword evidence="4" id="KW-1185">Reference proteome</keyword>
<keyword evidence="1" id="KW-0175">Coiled coil</keyword>
<dbReference type="EMBL" id="JAOAOG010000131">
    <property type="protein sequence ID" value="KAJ6246765.1"/>
    <property type="molecule type" value="Genomic_DNA"/>
</dbReference>
<feature type="region of interest" description="Disordered" evidence="2">
    <location>
        <begin position="740"/>
        <end position="784"/>
    </location>
</feature>
<feature type="compositionally biased region" description="Low complexity" evidence="2">
    <location>
        <begin position="740"/>
        <end position="763"/>
    </location>
</feature>
<sequence>MKIKPFFGYTPKPESAKKVVSPPYDVLNRKEAREYASGNEMSFLHVNKAEIDLDDEISPYDDKVYTKAKENLDSFIEKKFLVKEEKKVFYIYAQIKGSHTQKGIICLTSTQEYDEGKIKRHEFTRKAKEADRTKIVDIQNANAGPVFLSFRKKESLEKLIETCSSGEPHIDVFSEFSQDRHILWKVDNDKLIEKFVTEFNDVPALYICDGHHRVQSASNVSKLRREKILKEGGKVTGEEPFNFMLSVVFPENHLAIFDYNRVIKFQEGMNQKAVLDHLEKMFKVEEIPTNKEEVNDGLTPPHFAKSINKGVFSMYLMNKWYSLITNPEFIPKNDPVRSLDSAILTETVLTPLFGIKDIRTSKKLDFVGGTRGYKELEKLVNEQQGEKTNGISLAFGVCPVSMEELMEVADSGIYLYKTHVLEKEIDFVCSRNAFEKTYPTQNQKQLEKYLIQISVIFEQIGILIKPTTSLSLIKNPYLESFECFLNPNWKRTFERINGRSLNPSQNTKKRRKRQTREEKTIAMLGIRSVHQLTLGPKNRDQISKNTKFAKQRICVVLSILKGIGLVKENTTKKRSLFLNTPQIYIIPNTLYYNLKTVELRKKRRNLQNRGINLLNQLTLRIKQSNANFDEDAKFEEKKLLLYKSIFSKKEKFETKIETTKNPTIEILKNIKKPTNGTIERIQRIQKILENTTQDNFQIKNEQLSQKSQIMNFLTSTNPLKAKFKLEQLQQQICQSQPQQVQQQQPQEQHQLKKQLQLRLNQPQQEEEHEQRQQHHQIQFETKNDQLTNHKYQPFPFPTTIKSQIKTQFQQQFQGNQNQPKSLSREYSTLQYNRHIFPPKKISNISNFSQILPTRKEQEKFTKPNIQGLNLKFLEQNNKIIIQEKESSKEKKKSKEKEDDHQKLYQKLNHIPTNYIRNPTSLFVNSNKGEDITNKIATSTYPSIHLYPQLDFPTFLKSISPISRSPAMTLFDDENHRVSPWTFDPFLNNERTAALSEPNQSKKIKSEPLIFNNLAATSPFFPNLRFSPYLIQQDQNNKFQQSISPLQFFNPELFEKVQKEIAETQKRIKQQQQSLQQQQQQQQKQPQQQQQTDSLHLHLLDKQLKQQIQIQLPEKPRINNPNTIQNGDIQKKKKFECENNQESHIQPKFIPKISEDWFK</sequence>
<dbReference type="InterPro" id="IPR008323">
    <property type="entry name" value="UCP033563"/>
</dbReference>